<dbReference type="InterPro" id="IPR020846">
    <property type="entry name" value="MFS_dom"/>
</dbReference>
<feature type="transmembrane region" description="Helical" evidence="6">
    <location>
        <begin position="5"/>
        <end position="24"/>
    </location>
</feature>
<feature type="transmembrane region" description="Helical" evidence="6">
    <location>
        <begin position="36"/>
        <end position="54"/>
    </location>
</feature>
<protein>
    <submittedName>
        <fullName evidence="8">MFS transporter</fullName>
    </submittedName>
</protein>
<dbReference type="PANTHER" id="PTHR23504">
    <property type="entry name" value="MAJOR FACILITATOR SUPERFAMILY DOMAIN-CONTAINING PROTEIN 10"/>
    <property type="match status" value="1"/>
</dbReference>
<feature type="transmembrane region" description="Helical" evidence="6">
    <location>
        <begin position="91"/>
        <end position="112"/>
    </location>
</feature>
<sequence length="385" mass="40476">MPVLFVVVLIDLIGFGIVIPILPFLSPQLGADHVDIALIIVTYSACAGIFAPFWGKLSDRRGRKPVIMICLLGGALSYVMLGLASELWMIFAARAFAGVMAGNFGVASAMMADITTAENRARGMGLIGAAFGLGMVLGPLLGGLLAGESGSFTLPCLVAGLMSVMAIMAAAIFLPESVSSQRQAANRELQSSPDRESTLSILKSSGNRLFVAQYVLHTACVSSSTYLFPLWVGDLLNWTAREVGIVFGVQGVIMVIMQGGAMGALVNLLGEWRLLRIAICGFLGGLVLAVVAWNMPSMVASMFVAMTGATLCMPLLNTLITHRTAAAYRGRLLGATSAASSWGRVFGPAIAGFNLAVFGYSTAWAFCAVVVAFYLAWAVRESRGA</sequence>
<dbReference type="AlphaFoldDB" id="A0A4R5LVW7"/>
<evidence type="ECO:0000256" key="6">
    <source>
        <dbReference type="SAM" id="Phobius"/>
    </source>
</evidence>
<keyword evidence="2" id="KW-0813">Transport</keyword>
<name>A0A4R5LVW7_9GAMM</name>
<feature type="transmembrane region" description="Helical" evidence="6">
    <location>
        <begin position="152"/>
        <end position="174"/>
    </location>
</feature>
<feature type="transmembrane region" description="Helical" evidence="6">
    <location>
        <begin position="357"/>
        <end position="379"/>
    </location>
</feature>
<gene>
    <name evidence="8" type="ORF">E2F43_04615</name>
</gene>
<proteinExistence type="predicted"/>
<evidence type="ECO:0000259" key="7">
    <source>
        <dbReference type="PROSITE" id="PS50850"/>
    </source>
</evidence>
<evidence type="ECO:0000313" key="8">
    <source>
        <dbReference type="EMBL" id="TDG15517.1"/>
    </source>
</evidence>
<dbReference type="GO" id="GO:0022857">
    <property type="term" value="F:transmembrane transporter activity"/>
    <property type="evidence" value="ECO:0007669"/>
    <property type="project" value="InterPro"/>
</dbReference>
<evidence type="ECO:0000256" key="1">
    <source>
        <dbReference type="ARBA" id="ARBA00004141"/>
    </source>
</evidence>
<evidence type="ECO:0000256" key="4">
    <source>
        <dbReference type="ARBA" id="ARBA00022989"/>
    </source>
</evidence>
<keyword evidence="4 6" id="KW-1133">Transmembrane helix</keyword>
<dbReference type="InterPro" id="IPR036259">
    <property type="entry name" value="MFS_trans_sf"/>
</dbReference>
<dbReference type="OrthoDB" id="9764259at2"/>
<dbReference type="SUPFAM" id="SSF103473">
    <property type="entry name" value="MFS general substrate transporter"/>
    <property type="match status" value="1"/>
</dbReference>
<keyword evidence="3 6" id="KW-0812">Transmembrane</keyword>
<comment type="subcellular location">
    <subcellularLocation>
        <location evidence="1">Membrane</location>
        <topology evidence="1">Multi-pass membrane protein</topology>
    </subcellularLocation>
</comment>
<evidence type="ECO:0000313" key="9">
    <source>
        <dbReference type="Proteomes" id="UP000295554"/>
    </source>
</evidence>
<feature type="transmembrane region" description="Helical" evidence="6">
    <location>
        <begin position="244"/>
        <end position="267"/>
    </location>
</feature>
<dbReference type="EMBL" id="SMSE01000001">
    <property type="protein sequence ID" value="TDG15517.1"/>
    <property type="molecule type" value="Genomic_DNA"/>
</dbReference>
<comment type="caution">
    <text evidence="8">The sequence shown here is derived from an EMBL/GenBank/DDBJ whole genome shotgun (WGS) entry which is preliminary data.</text>
</comment>
<dbReference type="Pfam" id="PF07690">
    <property type="entry name" value="MFS_1"/>
    <property type="match status" value="1"/>
</dbReference>
<dbReference type="InterPro" id="IPR001958">
    <property type="entry name" value="Tet-R_TetA/multi-R_MdtG-like"/>
</dbReference>
<dbReference type="PANTHER" id="PTHR23504:SF15">
    <property type="entry name" value="MAJOR FACILITATOR SUPERFAMILY (MFS) PROFILE DOMAIN-CONTAINING PROTEIN"/>
    <property type="match status" value="1"/>
</dbReference>
<keyword evidence="5 6" id="KW-0472">Membrane</keyword>
<reference evidence="8 9" key="1">
    <citation type="submission" date="2019-03" db="EMBL/GenBank/DDBJ databases">
        <title>Seongchinamella monodicae gen. nov., sp. nov., a novel member of the Gammaproteobacteria isolated from a tidal mudflat of beach.</title>
        <authorList>
            <person name="Yang H.G."/>
            <person name="Kang J.W."/>
            <person name="Lee S.D."/>
        </authorList>
    </citation>
    <scope>NUCLEOTIDE SEQUENCE [LARGE SCALE GENOMIC DNA]</scope>
    <source>
        <strain evidence="8 9">GH4-78</strain>
    </source>
</reference>
<feature type="transmembrane region" description="Helical" evidence="6">
    <location>
        <begin position="124"/>
        <end position="146"/>
    </location>
</feature>
<dbReference type="CDD" id="cd17330">
    <property type="entry name" value="MFS_SLC46_TetA_like"/>
    <property type="match status" value="1"/>
</dbReference>
<feature type="transmembrane region" description="Helical" evidence="6">
    <location>
        <begin position="274"/>
        <end position="293"/>
    </location>
</feature>
<dbReference type="Gene3D" id="1.20.1250.20">
    <property type="entry name" value="MFS general substrate transporter like domains"/>
    <property type="match status" value="1"/>
</dbReference>
<feature type="transmembrane region" description="Helical" evidence="6">
    <location>
        <begin position="209"/>
        <end position="232"/>
    </location>
</feature>
<dbReference type="PRINTS" id="PR01035">
    <property type="entry name" value="TCRTETA"/>
</dbReference>
<dbReference type="GO" id="GO:0016020">
    <property type="term" value="C:membrane"/>
    <property type="evidence" value="ECO:0007669"/>
    <property type="project" value="UniProtKB-SubCell"/>
</dbReference>
<feature type="domain" description="Major facilitator superfamily (MFS) profile" evidence="7">
    <location>
        <begin position="1"/>
        <end position="383"/>
    </location>
</feature>
<evidence type="ECO:0000256" key="3">
    <source>
        <dbReference type="ARBA" id="ARBA00022692"/>
    </source>
</evidence>
<dbReference type="InterPro" id="IPR011701">
    <property type="entry name" value="MFS"/>
</dbReference>
<feature type="transmembrane region" description="Helical" evidence="6">
    <location>
        <begin position="299"/>
        <end position="320"/>
    </location>
</feature>
<dbReference type="Proteomes" id="UP000295554">
    <property type="component" value="Unassembled WGS sequence"/>
</dbReference>
<keyword evidence="9" id="KW-1185">Reference proteome</keyword>
<evidence type="ECO:0000256" key="5">
    <source>
        <dbReference type="ARBA" id="ARBA00023136"/>
    </source>
</evidence>
<accession>A0A4R5LVW7</accession>
<dbReference type="PROSITE" id="PS50850">
    <property type="entry name" value="MFS"/>
    <property type="match status" value="1"/>
</dbReference>
<feature type="transmembrane region" description="Helical" evidence="6">
    <location>
        <begin position="66"/>
        <end position="85"/>
    </location>
</feature>
<evidence type="ECO:0000256" key="2">
    <source>
        <dbReference type="ARBA" id="ARBA00022448"/>
    </source>
</evidence>
<feature type="transmembrane region" description="Helical" evidence="6">
    <location>
        <begin position="332"/>
        <end position="351"/>
    </location>
</feature>
<organism evidence="8 9">
    <name type="scientific">Seongchinamella unica</name>
    <dbReference type="NCBI Taxonomy" id="2547392"/>
    <lineage>
        <taxon>Bacteria</taxon>
        <taxon>Pseudomonadati</taxon>
        <taxon>Pseudomonadota</taxon>
        <taxon>Gammaproteobacteria</taxon>
        <taxon>Cellvibrionales</taxon>
        <taxon>Halieaceae</taxon>
        <taxon>Seongchinamella</taxon>
    </lineage>
</organism>